<keyword evidence="1" id="KW-0472">Membrane</keyword>
<name>A0A0U2VRM4_9ENTE</name>
<dbReference type="Proteomes" id="UP000067523">
    <property type="component" value="Chromosome"/>
</dbReference>
<keyword evidence="1" id="KW-1133">Transmembrane helix</keyword>
<feature type="transmembrane region" description="Helical" evidence="1">
    <location>
        <begin position="56"/>
        <end position="74"/>
    </location>
</feature>
<dbReference type="STRING" id="118060.ATZ35_02330"/>
<dbReference type="EMBL" id="CP013655">
    <property type="protein sequence ID" value="ALS36036.1"/>
    <property type="molecule type" value="Genomic_DNA"/>
</dbReference>
<proteinExistence type="predicted"/>
<gene>
    <name evidence="2" type="ORF">ATZ35_02330</name>
</gene>
<feature type="transmembrane region" description="Helical" evidence="1">
    <location>
        <begin position="102"/>
        <end position="120"/>
    </location>
</feature>
<dbReference type="PANTHER" id="PTHR38446">
    <property type="entry name" value="BLL0914 PROTEIN"/>
    <property type="match status" value="1"/>
</dbReference>
<accession>A0A0U2VRM4</accession>
<evidence type="ECO:0000256" key="1">
    <source>
        <dbReference type="SAM" id="Phobius"/>
    </source>
</evidence>
<dbReference type="AlphaFoldDB" id="A0A0U2VRM4"/>
<dbReference type="RefSeq" id="WP_208929276.1">
    <property type="nucleotide sequence ID" value="NZ_CP013655.1"/>
</dbReference>
<keyword evidence="3" id="KW-1185">Reference proteome</keyword>
<evidence type="ECO:0000313" key="2">
    <source>
        <dbReference type="EMBL" id="ALS36036.1"/>
    </source>
</evidence>
<evidence type="ECO:0000313" key="3">
    <source>
        <dbReference type="Proteomes" id="UP000067523"/>
    </source>
</evidence>
<dbReference type="KEGG" id="erx:ATZ35_02330"/>
<organism evidence="2 3">
    <name type="scientific">Enterococcus rotai</name>
    <dbReference type="NCBI Taxonomy" id="118060"/>
    <lineage>
        <taxon>Bacteria</taxon>
        <taxon>Bacillati</taxon>
        <taxon>Bacillota</taxon>
        <taxon>Bacilli</taxon>
        <taxon>Lactobacillales</taxon>
        <taxon>Enterococcaceae</taxon>
        <taxon>Enterococcus</taxon>
    </lineage>
</organism>
<evidence type="ECO:0008006" key="4">
    <source>
        <dbReference type="Google" id="ProtNLM"/>
    </source>
</evidence>
<feature type="transmembrane region" description="Helical" evidence="1">
    <location>
        <begin position="79"/>
        <end position="96"/>
    </location>
</feature>
<dbReference type="Pfam" id="PF06993">
    <property type="entry name" value="DUF1304"/>
    <property type="match status" value="1"/>
</dbReference>
<sequence>MHIVPLVLAVIVAVEHYYILYLEMFQTTSPAAQRSFGLDKEFLDDPRVQTLFKNQGLYNGFLATGILWGAFFAANSWSVVMFFILCVIVAAVYGGLTSSKSILIKQGIPAIITFITLLVFK</sequence>
<reference evidence="3" key="1">
    <citation type="submission" date="2015-12" db="EMBL/GenBank/DDBJ databases">
        <authorList>
            <person name="Lauer A."/>
            <person name="Humrighouse B."/>
            <person name="Loparev V."/>
            <person name="Shewmaker P.L."/>
            <person name="Whitney A.M."/>
            <person name="McLaughlin R.W."/>
        </authorList>
    </citation>
    <scope>NUCLEOTIDE SEQUENCE [LARGE SCALE GENOMIC DNA]</scope>
    <source>
        <strain evidence="3">LMG 26678</strain>
    </source>
</reference>
<dbReference type="PANTHER" id="PTHR38446:SF1">
    <property type="entry name" value="BLL0914 PROTEIN"/>
    <property type="match status" value="1"/>
</dbReference>
<keyword evidence="1" id="KW-0812">Transmembrane</keyword>
<protein>
    <recommendedName>
        <fullName evidence="4">Epimerase</fullName>
    </recommendedName>
</protein>
<dbReference type="InterPro" id="IPR009732">
    <property type="entry name" value="DUF1304"/>
</dbReference>